<dbReference type="GO" id="GO:0004175">
    <property type="term" value="F:endopeptidase activity"/>
    <property type="evidence" value="ECO:0007669"/>
    <property type="project" value="UniProtKB-ARBA"/>
</dbReference>
<dbReference type="GO" id="GO:0080120">
    <property type="term" value="P:CAAX-box protein maturation"/>
    <property type="evidence" value="ECO:0007669"/>
    <property type="project" value="UniProtKB-ARBA"/>
</dbReference>
<feature type="domain" description="CAAX prenyl protease 2/Lysostaphin resistance protein A-like" evidence="2">
    <location>
        <begin position="155"/>
        <end position="241"/>
    </location>
</feature>
<keyword evidence="4" id="KW-1185">Reference proteome</keyword>
<feature type="transmembrane region" description="Helical" evidence="1">
    <location>
        <begin position="107"/>
        <end position="132"/>
    </location>
</feature>
<gene>
    <name evidence="3" type="ORF">PBV87_14595</name>
</gene>
<reference evidence="3" key="1">
    <citation type="journal article" date="2023" name="Int. J. Syst. Evol. Microbiol.">
        <title>&lt;i&gt;Holtiella tumoricola&lt;/i&gt; gen. nov. sp. nov., isolated from a human clinical sample.</title>
        <authorList>
            <person name="Allen-Vercoe E."/>
            <person name="Daigneault M.C."/>
            <person name="Vancuren S.J."/>
            <person name="Cochrane K."/>
            <person name="O'Neal L.L."/>
            <person name="Sankaranarayanan K."/>
            <person name="Lawson P.A."/>
        </authorList>
    </citation>
    <scope>NUCLEOTIDE SEQUENCE</scope>
    <source>
        <strain evidence="3">CC70A</strain>
    </source>
</reference>
<feature type="transmembrane region" description="Helical" evidence="1">
    <location>
        <begin position="207"/>
        <end position="223"/>
    </location>
</feature>
<dbReference type="InterPro" id="IPR003675">
    <property type="entry name" value="Rce1/LyrA-like_dom"/>
</dbReference>
<keyword evidence="1" id="KW-0812">Transmembrane</keyword>
<keyword evidence="1" id="KW-1133">Transmembrane helix</keyword>
<dbReference type="Proteomes" id="UP001169242">
    <property type="component" value="Unassembled WGS sequence"/>
</dbReference>
<feature type="transmembrane region" description="Helical" evidence="1">
    <location>
        <begin position="228"/>
        <end position="249"/>
    </location>
</feature>
<dbReference type="RefSeq" id="WP_271012738.1">
    <property type="nucleotide sequence ID" value="NZ_JAQIFT010000053.1"/>
</dbReference>
<comment type="caution">
    <text evidence="3">The sequence shown here is derived from an EMBL/GenBank/DDBJ whole genome shotgun (WGS) entry which is preliminary data.</text>
</comment>
<feature type="transmembrane region" description="Helical" evidence="1">
    <location>
        <begin position="185"/>
        <end position="201"/>
    </location>
</feature>
<feature type="transmembrane region" description="Helical" evidence="1">
    <location>
        <begin position="12"/>
        <end position="39"/>
    </location>
</feature>
<evidence type="ECO:0000313" key="3">
    <source>
        <dbReference type="EMBL" id="MDA3732713.1"/>
    </source>
</evidence>
<evidence type="ECO:0000259" key="2">
    <source>
        <dbReference type="Pfam" id="PF02517"/>
    </source>
</evidence>
<dbReference type="Pfam" id="PF02517">
    <property type="entry name" value="Rce1-like"/>
    <property type="match status" value="1"/>
</dbReference>
<dbReference type="PANTHER" id="PTHR36435:SF1">
    <property type="entry name" value="CAAX AMINO TERMINAL PROTEASE FAMILY PROTEIN"/>
    <property type="match status" value="1"/>
</dbReference>
<accession>A0AA42DPC9</accession>
<feature type="transmembrane region" description="Helical" evidence="1">
    <location>
        <begin position="152"/>
        <end position="173"/>
    </location>
</feature>
<evidence type="ECO:0000256" key="1">
    <source>
        <dbReference type="SAM" id="Phobius"/>
    </source>
</evidence>
<protein>
    <submittedName>
        <fullName evidence="3">Type II CAAX endopeptidase family protein</fullName>
    </submittedName>
</protein>
<dbReference type="PANTHER" id="PTHR36435">
    <property type="entry name" value="SLR1288 PROTEIN"/>
    <property type="match status" value="1"/>
</dbReference>
<organism evidence="3 4">
    <name type="scientific">Holtiella tumoricola</name>
    <dbReference type="NCBI Taxonomy" id="3018743"/>
    <lineage>
        <taxon>Bacteria</taxon>
        <taxon>Bacillati</taxon>
        <taxon>Bacillota</taxon>
        <taxon>Clostridia</taxon>
        <taxon>Lachnospirales</taxon>
        <taxon>Cellulosilyticaceae</taxon>
        <taxon>Holtiella</taxon>
    </lineage>
</organism>
<name>A0AA42DPC9_9FIRM</name>
<keyword evidence="1" id="KW-0472">Membrane</keyword>
<dbReference type="InterPro" id="IPR052710">
    <property type="entry name" value="CAAX_protease"/>
</dbReference>
<evidence type="ECO:0000313" key="4">
    <source>
        <dbReference type="Proteomes" id="UP001169242"/>
    </source>
</evidence>
<feature type="transmembrane region" description="Helical" evidence="1">
    <location>
        <begin position="67"/>
        <end position="87"/>
    </location>
</feature>
<dbReference type="EMBL" id="JAQIFT010000053">
    <property type="protein sequence ID" value="MDA3732713.1"/>
    <property type="molecule type" value="Genomic_DNA"/>
</dbReference>
<feature type="transmembrane region" description="Helical" evidence="1">
    <location>
        <begin position="255"/>
        <end position="276"/>
    </location>
</feature>
<proteinExistence type="predicted"/>
<sequence length="296" mass="32722">MKEKAKSIGTVFGYLMVYLGIQLGINFIIQVVALVNVAIGMEESAYYELMNSGEVFSQMILEMVKPYTFYVVLICDLMVLGIIWLVAKCRKQKLRDKIWIKKINTKIVGLSVLIGIGVYAFNIGVVEILGNIELFRLSYAALQDVSSIIKEMPFAIGIMIVGIIAPFIEEVLFRGIIFQALKKNFDIAIAIVVQGLIFGLVHMNGIQVVYATLIGIVCGYVVYRTGSIWSGVIIHIVNNCISCLCTYMNMGENGVFYSVILILMILGVGCIGIGIYSINRVGIKNKVGVEMTKTLE</sequence>
<dbReference type="AlphaFoldDB" id="A0AA42DPC9"/>